<evidence type="ECO:0000256" key="1">
    <source>
        <dbReference type="SAM" id="Phobius"/>
    </source>
</evidence>
<proteinExistence type="predicted"/>
<keyword evidence="6" id="KW-1185">Reference proteome</keyword>
<dbReference type="SMART" id="SM00304">
    <property type="entry name" value="HAMP"/>
    <property type="match status" value="1"/>
</dbReference>
<evidence type="ECO:0000313" key="5">
    <source>
        <dbReference type="EMBL" id="KXI29417.1"/>
    </source>
</evidence>
<dbReference type="Pfam" id="PF00672">
    <property type="entry name" value="HAMP"/>
    <property type="match status" value="1"/>
</dbReference>
<dbReference type="InterPro" id="IPR029787">
    <property type="entry name" value="Nucleotide_cyclase"/>
</dbReference>
<dbReference type="AlphaFoldDB" id="A0A136A2J2"/>
<dbReference type="Pfam" id="PF00990">
    <property type="entry name" value="GGDEF"/>
    <property type="match status" value="1"/>
</dbReference>
<dbReference type="STRING" id="1799789.AX660_14905"/>
<organism evidence="5 6">
    <name type="scientific">Paraglaciecola hydrolytica</name>
    <dbReference type="NCBI Taxonomy" id="1799789"/>
    <lineage>
        <taxon>Bacteria</taxon>
        <taxon>Pseudomonadati</taxon>
        <taxon>Pseudomonadota</taxon>
        <taxon>Gammaproteobacteria</taxon>
        <taxon>Alteromonadales</taxon>
        <taxon>Alteromonadaceae</taxon>
        <taxon>Paraglaciecola</taxon>
    </lineage>
</organism>
<dbReference type="Proteomes" id="UP000070299">
    <property type="component" value="Unassembled WGS sequence"/>
</dbReference>
<dbReference type="SMART" id="SM00267">
    <property type="entry name" value="GGDEF"/>
    <property type="match status" value="1"/>
</dbReference>
<accession>A0A136A2J2</accession>
<dbReference type="CDD" id="cd01949">
    <property type="entry name" value="GGDEF"/>
    <property type="match status" value="1"/>
</dbReference>
<comment type="caution">
    <text evidence="5">The sequence shown here is derived from an EMBL/GenBank/DDBJ whole genome shotgun (WGS) entry which is preliminary data.</text>
</comment>
<feature type="domain" description="HAMP" evidence="3">
    <location>
        <begin position="282"/>
        <end position="334"/>
    </location>
</feature>
<dbReference type="GO" id="GO:0016020">
    <property type="term" value="C:membrane"/>
    <property type="evidence" value="ECO:0007669"/>
    <property type="project" value="InterPro"/>
</dbReference>
<dbReference type="PANTHER" id="PTHR44757:SF2">
    <property type="entry name" value="BIOFILM ARCHITECTURE MAINTENANCE PROTEIN MBAA"/>
    <property type="match status" value="1"/>
</dbReference>
<evidence type="ECO:0000259" key="3">
    <source>
        <dbReference type="PROSITE" id="PS50885"/>
    </source>
</evidence>
<feature type="domain" description="GGDEF" evidence="4">
    <location>
        <begin position="368"/>
        <end position="503"/>
    </location>
</feature>
<dbReference type="NCBIfam" id="TIGR00254">
    <property type="entry name" value="GGDEF"/>
    <property type="match status" value="1"/>
</dbReference>
<dbReference type="Gene3D" id="3.30.70.270">
    <property type="match status" value="1"/>
</dbReference>
<feature type="transmembrane region" description="Helical" evidence="1">
    <location>
        <begin position="262"/>
        <end position="280"/>
    </location>
</feature>
<dbReference type="GO" id="GO:0007165">
    <property type="term" value="P:signal transduction"/>
    <property type="evidence" value="ECO:0007669"/>
    <property type="project" value="InterPro"/>
</dbReference>
<protein>
    <submittedName>
        <fullName evidence="5">Diguanylate phosphodiesterase</fullName>
    </submittedName>
</protein>
<dbReference type="PROSITE" id="PS50887">
    <property type="entry name" value="GGDEF"/>
    <property type="match status" value="1"/>
</dbReference>
<dbReference type="Pfam" id="PF00563">
    <property type="entry name" value="EAL"/>
    <property type="match status" value="1"/>
</dbReference>
<dbReference type="PROSITE" id="PS50883">
    <property type="entry name" value="EAL"/>
    <property type="match status" value="1"/>
</dbReference>
<keyword evidence="1" id="KW-0472">Membrane</keyword>
<dbReference type="InterPro" id="IPR003660">
    <property type="entry name" value="HAMP_dom"/>
</dbReference>
<name>A0A136A2J2_9ALTE</name>
<evidence type="ECO:0000259" key="4">
    <source>
        <dbReference type="PROSITE" id="PS50887"/>
    </source>
</evidence>
<dbReference type="InterPro" id="IPR035919">
    <property type="entry name" value="EAL_sf"/>
</dbReference>
<dbReference type="Gene3D" id="3.20.20.450">
    <property type="entry name" value="EAL domain"/>
    <property type="match status" value="1"/>
</dbReference>
<dbReference type="PANTHER" id="PTHR44757">
    <property type="entry name" value="DIGUANYLATE CYCLASE DGCP"/>
    <property type="match status" value="1"/>
</dbReference>
<dbReference type="CDD" id="cd01948">
    <property type="entry name" value="EAL"/>
    <property type="match status" value="1"/>
</dbReference>
<dbReference type="Gene3D" id="6.10.340.10">
    <property type="match status" value="1"/>
</dbReference>
<evidence type="ECO:0000259" key="2">
    <source>
        <dbReference type="PROSITE" id="PS50883"/>
    </source>
</evidence>
<evidence type="ECO:0000313" key="6">
    <source>
        <dbReference type="Proteomes" id="UP000070299"/>
    </source>
</evidence>
<reference evidence="6" key="1">
    <citation type="submission" date="2016-02" db="EMBL/GenBank/DDBJ databases">
        <authorList>
            <person name="Schultz-Johansen M."/>
            <person name="Glaring M.A."/>
            <person name="Bech P.K."/>
            <person name="Stougaard P."/>
        </authorList>
    </citation>
    <scope>NUCLEOTIDE SEQUENCE [LARGE SCALE GENOMIC DNA]</scope>
    <source>
        <strain evidence="6">S66</strain>
    </source>
</reference>
<gene>
    <name evidence="5" type="ORF">AX660_14905</name>
</gene>
<dbReference type="CDD" id="cd06225">
    <property type="entry name" value="HAMP"/>
    <property type="match status" value="1"/>
</dbReference>
<dbReference type="InterPro" id="IPR043128">
    <property type="entry name" value="Rev_trsase/Diguanyl_cyclase"/>
</dbReference>
<dbReference type="SUPFAM" id="SSF158472">
    <property type="entry name" value="HAMP domain-like"/>
    <property type="match status" value="1"/>
</dbReference>
<keyword evidence="1" id="KW-0812">Transmembrane</keyword>
<sequence length="769" mass="85685">MALIFLSLLTLIVLVTVLFVWRATYNHSTEQLQSHVRTSASVVAEKISNTASVLRSNLIILAKDFSIKQLIATAADDKKSLYSAMENFQARSLADIFWVLDADYVPLVSSQDNSVMDENALSELRQSGLHWYQHGGQFYLLEAVALKFVESSVQNNAWLIMGIRADRLFDQKLVSLTDMQISVYHPDTATILTSTFAPQLATELGSHTIVIAPTLHELTLADENYIYGSSQLGRWGESPVYTLLATQETKAYLSTQSLIEQLVIILSVAGVLALISAIVMSRTITRPLEDLIAIARKISLGKYVQQFPQSNTKEVVTLTAAINDMQNGIIEREKEINHLAFFDELTGLPNRIQFHQHITRSIEQNIAAKLIVLTMDVDRFKEINDTISHEKGDHLLQMIAQRLKTYTGTKAFFARLGGDEFGIIIEALNEEGRKADPEAIAQAVVALFEQPFAVDGLNLDIDVSIGLAVYPEHAINEQGLLQCADIAMYSCKDQHYRYALYQPELNKHSVMRLSLMSELKGALVAGQLQLYYQPKLAIADNKITTAECLIRWIHPQHGFIAPDDFIPLAEQTGAIRHVTHWALNTACMQLKNWQSQNITLSLAVNISAMDLVDMQLPAYIAKLLSKYDLAADLLTLEVTESAVMGNPENALKALHTLRSMGVILSIDDFGTGFSSMAQLKKMPVHELKIDKAFVLDLANNKDDQIMVKTLVSLAQNLSLQTVAEGVEDLATLEFLQSINCTKAQGYYLSKALPAAQFETWYHNFHRVEA</sequence>
<dbReference type="OrthoDB" id="9804951at2"/>
<feature type="domain" description="EAL" evidence="2">
    <location>
        <begin position="512"/>
        <end position="765"/>
    </location>
</feature>
<dbReference type="SUPFAM" id="SSF55073">
    <property type="entry name" value="Nucleotide cyclase"/>
    <property type="match status" value="1"/>
</dbReference>
<dbReference type="EMBL" id="LSNE01000005">
    <property type="protein sequence ID" value="KXI29417.1"/>
    <property type="molecule type" value="Genomic_DNA"/>
</dbReference>
<dbReference type="InterPro" id="IPR000160">
    <property type="entry name" value="GGDEF_dom"/>
</dbReference>
<dbReference type="SUPFAM" id="SSF141868">
    <property type="entry name" value="EAL domain-like"/>
    <property type="match status" value="1"/>
</dbReference>
<keyword evidence="1" id="KW-1133">Transmembrane helix</keyword>
<dbReference type="InterPro" id="IPR052155">
    <property type="entry name" value="Biofilm_reg_signaling"/>
</dbReference>
<dbReference type="InterPro" id="IPR001633">
    <property type="entry name" value="EAL_dom"/>
</dbReference>
<dbReference type="SMART" id="SM00052">
    <property type="entry name" value="EAL"/>
    <property type="match status" value="1"/>
</dbReference>
<dbReference type="PROSITE" id="PS50885">
    <property type="entry name" value="HAMP"/>
    <property type="match status" value="1"/>
</dbReference>